<dbReference type="GO" id="GO:0042802">
    <property type="term" value="F:identical protein binding"/>
    <property type="evidence" value="ECO:0007669"/>
    <property type="project" value="UniProtKB-ARBA"/>
</dbReference>
<reference evidence="9 10" key="1">
    <citation type="submission" date="2020-05" db="EMBL/GenBank/DDBJ databases">
        <title>Thiomicrorhabdus sediminis sp.nov. and Thiomicrorhabdus xiamenensis sp.nov., novel sulfur-oxidizing bacteria isolated from coastal sediment.</title>
        <authorList>
            <person name="Liu X."/>
        </authorList>
    </citation>
    <scope>NUCLEOTIDE SEQUENCE [LARGE SCALE GENOMIC DNA]</scope>
    <source>
        <strain evidence="9 10">G2</strain>
    </source>
</reference>
<comment type="function">
    <text evidence="7">Iron-storage protein.</text>
</comment>
<evidence type="ECO:0000313" key="10">
    <source>
        <dbReference type="Proteomes" id="UP000504724"/>
    </source>
</evidence>
<dbReference type="GO" id="GO:0004322">
    <property type="term" value="F:ferroxidase activity"/>
    <property type="evidence" value="ECO:0007669"/>
    <property type="project" value="TreeGrafter"/>
</dbReference>
<dbReference type="GO" id="GO:0008198">
    <property type="term" value="F:ferrous iron binding"/>
    <property type="evidence" value="ECO:0007669"/>
    <property type="project" value="TreeGrafter"/>
</dbReference>
<dbReference type="PANTHER" id="PTHR11431:SF127">
    <property type="entry name" value="BACTERIAL NON-HEME FERRITIN"/>
    <property type="match status" value="1"/>
</dbReference>
<dbReference type="InterPro" id="IPR041719">
    <property type="entry name" value="Ferritin_prok"/>
</dbReference>
<dbReference type="EC" id="1.16.3.2" evidence="7"/>
<dbReference type="Gene3D" id="1.20.1260.10">
    <property type="match status" value="1"/>
</dbReference>
<comment type="catalytic activity">
    <reaction evidence="7">
        <text>4 Fe(2+) + O2 + 6 H2O = 4 iron(III) oxide-hydroxide + 12 H(+)</text>
        <dbReference type="Rhea" id="RHEA:11972"/>
        <dbReference type="ChEBI" id="CHEBI:15377"/>
        <dbReference type="ChEBI" id="CHEBI:15378"/>
        <dbReference type="ChEBI" id="CHEBI:15379"/>
        <dbReference type="ChEBI" id="CHEBI:29033"/>
        <dbReference type="ChEBI" id="CHEBI:78619"/>
        <dbReference type="EC" id="1.16.3.2"/>
    </reaction>
</comment>
<feature type="domain" description="Ferritin-like diiron" evidence="8">
    <location>
        <begin position="1"/>
        <end position="145"/>
    </location>
</feature>
<feature type="binding site" evidence="6">
    <location>
        <position position="50"/>
    </location>
    <ligand>
        <name>Fe cation</name>
        <dbReference type="ChEBI" id="CHEBI:24875"/>
        <label>1</label>
    </ligand>
</feature>
<dbReference type="EMBL" id="CP054020">
    <property type="protein sequence ID" value="QKI90199.1"/>
    <property type="molecule type" value="Genomic_DNA"/>
</dbReference>
<dbReference type="InterPro" id="IPR012347">
    <property type="entry name" value="Ferritin-like"/>
</dbReference>
<sequence length="168" mass="19287">MLSKKIKKLLNRQVNAEFYASNIYLQMCAWAEAEGLDGAAEFFRGHSLEEREHMDKIFNYMAECGAPVTIEEIPKPPSEYDNLMEVLKAAFKHEKKVTAMIKQIAKTAFEKEDYTTFNFIEWFIAEQHEEEVLFGKVLGKAEMLGFTGEPGQTLHIMDSYLKRLAAAH</sequence>
<dbReference type="PROSITE" id="PS50905">
    <property type="entry name" value="FERRITIN_LIKE"/>
    <property type="match status" value="1"/>
</dbReference>
<keyword evidence="2 7" id="KW-0409">Iron storage</keyword>
<evidence type="ECO:0000256" key="2">
    <source>
        <dbReference type="ARBA" id="ARBA00022434"/>
    </source>
</evidence>
<dbReference type="InterPro" id="IPR008331">
    <property type="entry name" value="Ferritin_DPS_dom"/>
</dbReference>
<dbReference type="InterPro" id="IPR001519">
    <property type="entry name" value="Ferritin"/>
</dbReference>
<dbReference type="CDD" id="cd01055">
    <property type="entry name" value="Nonheme_Ferritin"/>
    <property type="match status" value="1"/>
</dbReference>
<comment type="similarity">
    <text evidence="1 7">Belongs to the ferritin family. Prokaryotic subfamily.</text>
</comment>
<evidence type="ECO:0000259" key="8">
    <source>
        <dbReference type="PROSITE" id="PS50905"/>
    </source>
</evidence>
<dbReference type="PANTHER" id="PTHR11431">
    <property type="entry name" value="FERRITIN"/>
    <property type="match status" value="1"/>
</dbReference>
<dbReference type="KEGG" id="txa:HQN79_11740"/>
<keyword evidence="7" id="KW-0963">Cytoplasm</keyword>
<evidence type="ECO:0000256" key="4">
    <source>
        <dbReference type="ARBA" id="ARBA00023002"/>
    </source>
</evidence>
<dbReference type="Pfam" id="PF00210">
    <property type="entry name" value="Ferritin"/>
    <property type="match status" value="1"/>
</dbReference>
<dbReference type="GO" id="GO:0005829">
    <property type="term" value="C:cytosol"/>
    <property type="evidence" value="ECO:0007669"/>
    <property type="project" value="TreeGrafter"/>
</dbReference>
<feature type="binding site" evidence="6">
    <location>
        <position position="17"/>
    </location>
    <ligand>
        <name>Fe cation</name>
        <dbReference type="ChEBI" id="CHEBI:24875"/>
        <label>1</label>
    </ligand>
</feature>
<evidence type="ECO:0000256" key="6">
    <source>
        <dbReference type="PIRSR" id="PIRSR601519-1"/>
    </source>
</evidence>
<evidence type="ECO:0000256" key="3">
    <source>
        <dbReference type="ARBA" id="ARBA00022723"/>
    </source>
</evidence>
<dbReference type="InterPro" id="IPR009040">
    <property type="entry name" value="Ferritin-like_diiron"/>
</dbReference>
<feature type="binding site" evidence="6">
    <location>
        <position position="53"/>
    </location>
    <ligand>
        <name>Fe cation</name>
        <dbReference type="ChEBI" id="CHEBI:24875"/>
        <label>1</label>
    </ligand>
</feature>
<dbReference type="AlphaFoldDB" id="A0A7D4SJM4"/>
<dbReference type="Proteomes" id="UP000504724">
    <property type="component" value="Chromosome"/>
</dbReference>
<name>A0A7D4SJM4_9GAMM</name>
<keyword evidence="4" id="KW-0560">Oxidoreductase</keyword>
<gene>
    <name evidence="9" type="ORF">HQN79_11740</name>
</gene>
<evidence type="ECO:0000256" key="1">
    <source>
        <dbReference type="ARBA" id="ARBA00006950"/>
    </source>
</evidence>
<keyword evidence="5 6" id="KW-0408">Iron</keyword>
<evidence type="ECO:0000256" key="5">
    <source>
        <dbReference type="ARBA" id="ARBA00023004"/>
    </source>
</evidence>
<evidence type="ECO:0000256" key="7">
    <source>
        <dbReference type="RuleBase" id="RU361145"/>
    </source>
</evidence>
<keyword evidence="3 6" id="KW-0479">Metal-binding</keyword>
<dbReference type="SUPFAM" id="SSF47240">
    <property type="entry name" value="Ferritin-like"/>
    <property type="match status" value="1"/>
</dbReference>
<dbReference type="InterPro" id="IPR009078">
    <property type="entry name" value="Ferritin-like_SF"/>
</dbReference>
<dbReference type="FunFam" id="1.20.1260.10:FF:000001">
    <property type="entry name" value="Non-heme ferritin"/>
    <property type="match status" value="1"/>
</dbReference>
<dbReference type="GO" id="GO:0006879">
    <property type="term" value="P:intracellular iron ion homeostasis"/>
    <property type="evidence" value="ECO:0007669"/>
    <property type="project" value="UniProtKB-KW"/>
</dbReference>
<protein>
    <recommendedName>
        <fullName evidence="7">Ferritin</fullName>
        <ecNumber evidence="7">1.16.3.2</ecNumber>
    </recommendedName>
</protein>
<keyword evidence="10" id="KW-1185">Reference proteome</keyword>
<feature type="binding site" evidence="6">
    <location>
        <position position="127"/>
    </location>
    <ligand>
        <name>Fe cation</name>
        <dbReference type="ChEBI" id="CHEBI:24875"/>
        <label>1</label>
    </ligand>
</feature>
<organism evidence="9 10">
    <name type="scientific">Thiomicrorhabdus xiamenensis</name>
    <dbReference type="NCBI Taxonomy" id="2739063"/>
    <lineage>
        <taxon>Bacteria</taxon>
        <taxon>Pseudomonadati</taxon>
        <taxon>Pseudomonadota</taxon>
        <taxon>Gammaproteobacteria</taxon>
        <taxon>Thiotrichales</taxon>
        <taxon>Piscirickettsiaceae</taxon>
        <taxon>Thiomicrorhabdus</taxon>
    </lineage>
</organism>
<proteinExistence type="inferred from homology"/>
<accession>A0A7D4SJM4</accession>
<dbReference type="RefSeq" id="WP_173286776.1">
    <property type="nucleotide sequence ID" value="NZ_CP054020.1"/>
</dbReference>
<dbReference type="GO" id="GO:0008199">
    <property type="term" value="F:ferric iron binding"/>
    <property type="evidence" value="ECO:0007669"/>
    <property type="project" value="InterPro"/>
</dbReference>
<feature type="binding site" evidence="6">
    <location>
        <position position="94"/>
    </location>
    <ligand>
        <name>Fe cation</name>
        <dbReference type="ChEBI" id="CHEBI:24875"/>
        <label>1</label>
    </ligand>
</feature>
<comment type="subcellular location">
    <subcellularLocation>
        <location evidence="7">Cytoplasm</location>
    </subcellularLocation>
</comment>
<dbReference type="GO" id="GO:0006826">
    <property type="term" value="P:iron ion transport"/>
    <property type="evidence" value="ECO:0007669"/>
    <property type="project" value="InterPro"/>
</dbReference>
<evidence type="ECO:0000313" key="9">
    <source>
        <dbReference type="EMBL" id="QKI90199.1"/>
    </source>
</evidence>